<feature type="transmembrane region" description="Helical" evidence="7">
    <location>
        <begin position="459"/>
        <end position="480"/>
    </location>
</feature>
<accession>A0A9W7YBT5</accession>
<reference evidence="9" key="1">
    <citation type="submission" date="2022-07" db="EMBL/GenBank/DDBJ databases">
        <title>Phylogenomic reconstructions and comparative analyses of Kickxellomycotina fungi.</title>
        <authorList>
            <person name="Reynolds N.K."/>
            <person name="Stajich J.E."/>
            <person name="Barry K."/>
            <person name="Grigoriev I.V."/>
            <person name="Crous P."/>
            <person name="Smith M.E."/>
        </authorList>
    </citation>
    <scope>NUCLEOTIDE SEQUENCE</scope>
    <source>
        <strain evidence="9">BCRC 34381</strain>
    </source>
</reference>
<feature type="transmembrane region" description="Helical" evidence="7">
    <location>
        <begin position="257"/>
        <end position="275"/>
    </location>
</feature>
<evidence type="ECO:0000256" key="1">
    <source>
        <dbReference type="ARBA" id="ARBA00004127"/>
    </source>
</evidence>
<dbReference type="InterPro" id="IPR020846">
    <property type="entry name" value="MFS_dom"/>
</dbReference>
<evidence type="ECO:0000313" key="10">
    <source>
        <dbReference type="Proteomes" id="UP001143981"/>
    </source>
</evidence>
<proteinExistence type="predicted"/>
<feature type="transmembrane region" description="Helical" evidence="7">
    <location>
        <begin position="597"/>
        <end position="618"/>
    </location>
</feature>
<dbReference type="PANTHER" id="PTHR23501">
    <property type="entry name" value="MAJOR FACILITATOR SUPERFAMILY"/>
    <property type="match status" value="1"/>
</dbReference>
<dbReference type="InterPro" id="IPR036259">
    <property type="entry name" value="MFS_trans_sf"/>
</dbReference>
<dbReference type="Gene3D" id="1.20.1720.10">
    <property type="entry name" value="Multidrug resistance protein D"/>
    <property type="match status" value="1"/>
</dbReference>
<organism evidence="9 10">
    <name type="scientific">Coemansia biformis</name>
    <dbReference type="NCBI Taxonomy" id="1286918"/>
    <lineage>
        <taxon>Eukaryota</taxon>
        <taxon>Fungi</taxon>
        <taxon>Fungi incertae sedis</taxon>
        <taxon>Zoopagomycota</taxon>
        <taxon>Kickxellomycotina</taxon>
        <taxon>Kickxellomycetes</taxon>
        <taxon>Kickxellales</taxon>
        <taxon>Kickxellaceae</taxon>
        <taxon>Coemansia</taxon>
    </lineage>
</organism>
<keyword evidence="10" id="KW-1185">Reference proteome</keyword>
<evidence type="ECO:0000256" key="4">
    <source>
        <dbReference type="ARBA" id="ARBA00022989"/>
    </source>
</evidence>
<dbReference type="PROSITE" id="PS50850">
    <property type="entry name" value="MFS"/>
    <property type="match status" value="1"/>
</dbReference>
<gene>
    <name evidence="9" type="ORF">LPJ61_003632</name>
</gene>
<dbReference type="Gene3D" id="1.20.1250.20">
    <property type="entry name" value="MFS general substrate transporter like domains"/>
    <property type="match status" value="1"/>
</dbReference>
<comment type="subcellular location">
    <subcellularLocation>
        <location evidence="1">Endomembrane system</location>
        <topology evidence="1">Multi-pass membrane protein</topology>
    </subcellularLocation>
</comment>
<dbReference type="InterPro" id="IPR011701">
    <property type="entry name" value="MFS"/>
</dbReference>
<evidence type="ECO:0000259" key="8">
    <source>
        <dbReference type="PROSITE" id="PS50850"/>
    </source>
</evidence>
<evidence type="ECO:0000256" key="7">
    <source>
        <dbReference type="SAM" id="Phobius"/>
    </source>
</evidence>
<dbReference type="EMBL" id="JANBOI010000653">
    <property type="protein sequence ID" value="KAJ1729221.1"/>
    <property type="molecule type" value="Genomic_DNA"/>
</dbReference>
<dbReference type="OrthoDB" id="10021397at2759"/>
<feature type="transmembrane region" description="Helical" evidence="7">
    <location>
        <begin position="351"/>
        <end position="373"/>
    </location>
</feature>
<dbReference type="Pfam" id="PF07690">
    <property type="entry name" value="MFS_1"/>
    <property type="match status" value="1"/>
</dbReference>
<dbReference type="SUPFAM" id="SSF103473">
    <property type="entry name" value="MFS general substrate transporter"/>
    <property type="match status" value="1"/>
</dbReference>
<feature type="transmembrane region" description="Helical" evidence="7">
    <location>
        <begin position="221"/>
        <end position="245"/>
    </location>
</feature>
<evidence type="ECO:0000313" key="9">
    <source>
        <dbReference type="EMBL" id="KAJ1729221.1"/>
    </source>
</evidence>
<feature type="transmembrane region" description="Helical" evidence="7">
    <location>
        <begin position="130"/>
        <end position="147"/>
    </location>
</feature>
<keyword evidence="3 7" id="KW-0812">Transmembrane</keyword>
<dbReference type="GO" id="GO:0022857">
    <property type="term" value="F:transmembrane transporter activity"/>
    <property type="evidence" value="ECO:0007669"/>
    <property type="project" value="InterPro"/>
</dbReference>
<feature type="transmembrane region" description="Helical" evidence="7">
    <location>
        <begin position="323"/>
        <end position="345"/>
    </location>
</feature>
<dbReference type="Proteomes" id="UP001143981">
    <property type="component" value="Unassembled WGS sequence"/>
</dbReference>
<keyword evidence="4 7" id="KW-1133">Transmembrane helix</keyword>
<protein>
    <recommendedName>
        <fullName evidence="8">Major facilitator superfamily (MFS) profile domain-containing protein</fullName>
    </recommendedName>
</protein>
<feature type="transmembrane region" description="Helical" evidence="7">
    <location>
        <begin position="518"/>
        <end position="543"/>
    </location>
</feature>
<dbReference type="GO" id="GO:0005886">
    <property type="term" value="C:plasma membrane"/>
    <property type="evidence" value="ECO:0007669"/>
    <property type="project" value="TreeGrafter"/>
</dbReference>
<evidence type="ECO:0000256" key="3">
    <source>
        <dbReference type="ARBA" id="ARBA00022692"/>
    </source>
</evidence>
<sequence>MEALEREQADKSGGATANAADISSRYPDIATYLGRDGASRSQLGCGNCASEVGSTSATETGHGAESGRDYCIPMQTRLHSWRHRRDQQQQQQQDQRSALARKWFVRLPRWMRLPWTRVALNSSERPPRPVLYAIVLALSVPYFLASLDQTVLSTLTPRVHRDQDDLFQTSWVTSSYLASLNAFMLLYGKVADIFAPLPVLVVALLIFLCGSVLTATSTTMMWLILARTLAGLGAAGVISVTQAIAAEVGPWHERGQYMGILGAVFGLGTTIGPLIGGLVADSWTWRISFYANIPLVCVTLLVAALALRITTHPLPFSEKIGRVDFFGALMLVAGLMLLLLGLNWGGRVYPWTSPVVIICLSVGLLLLGVFVFVEGKLAIEPIIDARLFVVRNISLSIPTEMCVGAVFLNTIFNLPVYYSFTQNSSASESGVRMIPLACSVVVFSMLAGWLIARFSAYRLVTWAGTAVMTLGAGLLCLFDGQISKAAQVPILIVLGSGIGCSTMGLLLTAQVSVRPSDLAVTTALATFSQMMGGIMGLAFGSIVSESTTKHHLDALMDAMPKYAADILKAQNDANNIWTMDVPRAVQQRIISAYARGLQYNFVLVTCLGAVAVILAAFLQGVSQHKAPHTPPLTSRGGTHVSSAGEFARPGLDLDRLDFDGTTIAW</sequence>
<evidence type="ECO:0000256" key="5">
    <source>
        <dbReference type="ARBA" id="ARBA00023136"/>
    </source>
</evidence>
<dbReference type="PRINTS" id="PR01036">
    <property type="entry name" value="TCRTETB"/>
</dbReference>
<dbReference type="AlphaFoldDB" id="A0A9W7YBT5"/>
<name>A0A9W7YBT5_9FUNG</name>
<evidence type="ECO:0000256" key="6">
    <source>
        <dbReference type="SAM" id="MobiDB-lite"/>
    </source>
</evidence>
<keyword evidence="2" id="KW-0813">Transport</keyword>
<dbReference type="CDD" id="cd17502">
    <property type="entry name" value="MFS_Azr1_MDR_like"/>
    <property type="match status" value="1"/>
</dbReference>
<feature type="region of interest" description="Disordered" evidence="6">
    <location>
        <begin position="49"/>
        <end position="69"/>
    </location>
</feature>
<feature type="transmembrane region" description="Helical" evidence="7">
    <location>
        <begin position="486"/>
        <end position="506"/>
    </location>
</feature>
<feature type="transmembrane region" description="Helical" evidence="7">
    <location>
        <begin position="194"/>
        <end position="215"/>
    </location>
</feature>
<evidence type="ECO:0000256" key="2">
    <source>
        <dbReference type="ARBA" id="ARBA00022448"/>
    </source>
</evidence>
<dbReference type="PANTHER" id="PTHR23501:SF191">
    <property type="entry name" value="VACUOLAR BASIC AMINO ACID TRANSPORTER 4"/>
    <property type="match status" value="1"/>
</dbReference>
<feature type="transmembrane region" description="Helical" evidence="7">
    <location>
        <begin position="287"/>
        <end position="311"/>
    </location>
</feature>
<feature type="domain" description="Major facilitator superfamily (MFS) profile" evidence="8">
    <location>
        <begin position="134"/>
        <end position="623"/>
    </location>
</feature>
<keyword evidence="5 7" id="KW-0472">Membrane</keyword>
<dbReference type="GO" id="GO:0012505">
    <property type="term" value="C:endomembrane system"/>
    <property type="evidence" value="ECO:0007669"/>
    <property type="project" value="UniProtKB-SubCell"/>
</dbReference>
<feature type="transmembrane region" description="Helical" evidence="7">
    <location>
        <begin position="393"/>
        <end position="412"/>
    </location>
</feature>
<comment type="caution">
    <text evidence="9">The sequence shown here is derived from an EMBL/GenBank/DDBJ whole genome shotgun (WGS) entry which is preliminary data.</text>
</comment>
<feature type="transmembrane region" description="Helical" evidence="7">
    <location>
        <begin position="432"/>
        <end position="452"/>
    </location>
</feature>